<dbReference type="OrthoDB" id="52928at2"/>
<dbReference type="EMBL" id="JXYS01000096">
    <property type="protein sequence ID" value="KJF16142.1"/>
    <property type="molecule type" value="Genomic_DNA"/>
</dbReference>
<protein>
    <submittedName>
        <fullName evidence="1">Uncharacterized protein</fullName>
    </submittedName>
</protein>
<reference evidence="1 2" key="1">
    <citation type="submission" date="2015-01" db="EMBL/GenBank/DDBJ databases">
        <title>Draft genome of the acidophilic iron oxidizer Acidithrix ferrooxidans strain Py-F3.</title>
        <authorList>
            <person name="Poehlein A."/>
            <person name="Eisen S."/>
            <person name="Schloemann M."/>
            <person name="Johnson B.D."/>
            <person name="Daniel R."/>
            <person name="Muehling M."/>
        </authorList>
    </citation>
    <scope>NUCLEOTIDE SEQUENCE [LARGE SCALE GENOMIC DNA]</scope>
    <source>
        <strain evidence="1 2">Py-F3</strain>
    </source>
</reference>
<accession>A0A0D8HEB7</accession>
<comment type="caution">
    <text evidence="1">The sequence shown here is derived from an EMBL/GenBank/DDBJ whole genome shotgun (WGS) entry which is preliminary data.</text>
</comment>
<proteinExistence type="predicted"/>
<keyword evidence="2" id="KW-1185">Reference proteome</keyword>
<dbReference type="AlphaFoldDB" id="A0A0D8HEB7"/>
<organism evidence="1 2">
    <name type="scientific">Acidithrix ferrooxidans</name>
    <dbReference type="NCBI Taxonomy" id="1280514"/>
    <lineage>
        <taxon>Bacteria</taxon>
        <taxon>Bacillati</taxon>
        <taxon>Actinomycetota</taxon>
        <taxon>Acidimicrobiia</taxon>
        <taxon>Acidimicrobiales</taxon>
        <taxon>Acidimicrobiaceae</taxon>
        <taxon>Acidithrix</taxon>
    </lineage>
</organism>
<dbReference type="Proteomes" id="UP000032360">
    <property type="component" value="Unassembled WGS sequence"/>
</dbReference>
<dbReference type="RefSeq" id="WP_052606664.1">
    <property type="nucleotide sequence ID" value="NZ_JXYS01000096.1"/>
</dbReference>
<sequence>MTPADVHNGYGGVITNARANVFSRAYRDHPERFVNKIPEPPKLAKSVWINRPEELGLTG</sequence>
<evidence type="ECO:0000313" key="2">
    <source>
        <dbReference type="Proteomes" id="UP000032360"/>
    </source>
</evidence>
<name>A0A0D8HEB7_9ACTN</name>
<gene>
    <name evidence="1" type="ORF">AXFE_29900</name>
</gene>
<evidence type="ECO:0000313" key="1">
    <source>
        <dbReference type="EMBL" id="KJF16142.1"/>
    </source>
</evidence>